<dbReference type="Proteomes" id="UP000603545">
    <property type="component" value="Unassembled WGS sequence"/>
</dbReference>
<dbReference type="AlphaFoldDB" id="A0A8J6N3N9"/>
<keyword evidence="1" id="KW-1133">Transmembrane helix</keyword>
<sequence length="73" mass="7974">MATLRETFASINGWIKDIIEIGLSLALVFLVVDLLFGPVTKIVQNLSVLINSFVGQGIVGLIALIIFLAIYRK</sequence>
<name>A0A8J6N3N9_9BACT</name>
<keyword evidence="1" id="KW-0812">Transmembrane</keyword>
<feature type="transmembrane region" description="Helical" evidence="1">
    <location>
        <begin position="46"/>
        <end position="71"/>
    </location>
</feature>
<organism evidence="2 3">
    <name type="scientific">Candidatus Desulfaltia bathyphila</name>
    <dbReference type="NCBI Taxonomy" id="2841697"/>
    <lineage>
        <taxon>Bacteria</taxon>
        <taxon>Pseudomonadati</taxon>
        <taxon>Thermodesulfobacteriota</taxon>
        <taxon>Desulfobacteria</taxon>
        <taxon>Desulfobacterales</taxon>
        <taxon>Desulfobacterales incertae sedis</taxon>
        <taxon>Candidatus Desulfaltia</taxon>
    </lineage>
</organism>
<comment type="caution">
    <text evidence="2">The sequence shown here is derived from an EMBL/GenBank/DDBJ whole genome shotgun (WGS) entry which is preliminary data.</text>
</comment>
<evidence type="ECO:0000313" key="2">
    <source>
        <dbReference type="EMBL" id="MBC8198503.1"/>
    </source>
</evidence>
<gene>
    <name evidence="2" type="ORF">H8E80_00440</name>
</gene>
<evidence type="ECO:0000256" key="1">
    <source>
        <dbReference type="SAM" id="Phobius"/>
    </source>
</evidence>
<proteinExistence type="predicted"/>
<dbReference type="EMBL" id="JACNLL010000008">
    <property type="protein sequence ID" value="MBC8198503.1"/>
    <property type="molecule type" value="Genomic_DNA"/>
</dbReference>
<accession>A0A8J6N3N9</accession>
<protein>
    <submittedName>
        <fullName evidence="2">Uncharacterized protein</fullName>
    </submittedName>
</protein>
<evidence type="ECO:0000313" key="3">
    <source>
        <dbReference type="Proteomes" id="UP000603545"/>
    </source>
</evidence>
<reference evidence="2 3" key="1">
    <citation type="submission" date="2020-08" db="EMBL/GenBank/DDBJ databases">
        <title>Bridging the membrane lipid divide: bacteria of the FCB group superphylum have the potential to synthesize archaeal ether lipids.</title>
        <authorList>
            <person name="Villanueva L."/>
            <person name="Von Meijenfeldt F.A.B."/>
            <person name="Westbye A.B."/>
            <person name="Yadav S."/>
            <person name="Hopmans E.C."/>
            <person name="Dutilh B.E."/>
            <person name="Sinninghe Damste J.S."/>
        </authorList>
    </citation>
    <scope>NUCLEOTIDE SEQUENCE [LARGE SCALE GENOMIC DNA]</scope>
    <source>
        <strain evidence="2">NIOZ-UU82</strain>
    </source>
</reference>
<keyword evidence="1" id="KW-0472">Membrane</keyword>
<feature type="transmembrane region" description="Helical" evidence="1">
    <location>
        <begin position="21"/>
        <end position="40"/>
    </location>
</feature>